<accession>A0A4Q0T7I8</accession>
<name>A0A4Q0T7I8_9BACT</name>
<gene>
    <name evidence="1" type="ORF">GRAN_1990</name>
</gene>
<sequence length="46" mass="5180">MLSAKTDLPSTVLDRFRGQIRTSPKARLLGVELSERLLTDIGYFVD</sequence>
<keyword evidence="2" id="KW-1185">Reference proteome</keyword>
<dbReference type="EMBL" id="RDSM01000001">
    <property type="protein sequence ID" value="RXH58680.1"/>
    <property type="molecule type" value="Genomic_DNA"/>
</dbReference>
<protein>
    <submittedName>
        <fullName evidence="1">Uncharacterized protein</fullName>
    </submittedName>
</protein>
<reference evidence="2" key="2">
    <citation type="submission" date="2019-02" db="EMBL/GenBank/DDBJ databases">
        <title>Granulicella sibirica sp. nov., a psychrotolerant acidobacterium isolated from an organic soil layer in forested tundra, West Siberia.</title>
        <authorList>
            <person name="Oshkin I.Y."/>
            <person name="Kulichevskaya I.S."/>
            <person name="Rijpstra W.I.C."/>
            <person name="Sinninghe Damste J.S."/>
            <person name="Rakitin A.L."/>
            <person name="Ravin N.V."/>
            <person name="Dedysh S.N."/>
        </authorList>
    </citation>
    <scope>NUCLEOTIDE SEQUENCE [LARGE SCALE GENOMIC DNA]</scope>
    <source>
        <strain evidence="2">AF10</strain>
    </source>
</reference>
<dbReference type="AlphaFoldDB" id="A0A4Q0T7I8"/>
<comment type="caution">
    <text evidence="1">The sequence shown here is derived from an EMBL/GenBank/DDBJ whole genome shotgun (WGS) entry which is preliminary data.</text>
</comment>
<dbReference type="Proteomes" id="UP000289437">
    <property type="component" value="Unassembled WGS sequence"/>
</dbReference>
<organism evidence="1 2">
    <name type="scientific">Granulicella sibirica</name>
    <dbReference type="NCBI Taxonomy" id="2479048"/>
    <lineage>
        <taxon>Bacteria</taxon>
        <taxon>Pseudomonadati</taxon>
        <taxon>Acidobacteriota</taxon>
        <taxon>Terriglobia</taxon>
        <taxon>Terriglobales</taxon>
        <taxon>Acidobacteriaceae</taxon>
        <taxon>Granulicella</taxon>
    </lineage>
</organism>
<evidence type="ECO:0000313" key="2">
    <source>
        <dbReference type="Proteomes" id="UP000289437"/>
    </source>
</evidence>
<reference evidence="1 2" key="1">
    <citation type="submission" date="2018-11" db="EMBL/GenBank/DDBJ databases">
        <authorList>
            <person name="Mardanov A.V."/>
            <person name="Ravin N.V."/>
            <person name="Dedysh S.N."/>
        </authorList>
    </citation>
    <scope>NUCLEOTIDE SEQUENCE [LARGE SCALE GENOMIC DNA]</scope>
    <source>
        <strain evidence="1 2">AF10</strain>
    </source>
</reference>
<proteinExistence type="predicted"/>
<evidence type="ECO:0000313" key="1">
    <source>
        <dbReference type="EMBL" id="RXH58680.1"/>
    </source>
</evidence>